<dbReference type="Gene3D" id="3.40.50.1820">
    <property type="entry name" value="alpha/beta hydrolase"/>
    <property type="match status" value="1"/>
</dbReference>
<evidence type="ECO:0000313" key="3">
    <source>
        <dbReference type="Proteomes" id="UP001139971"/>
    </source>
</evidence>
<keyword evidence="3" id="KW-1185">Reference proteome</keyword>
<dbReference type="SUPFAM" id="SSF53474">
    <property type="entry name" value="alpha/beta-Hydrolases"/>
    <property type="match status" value="1"/>
</dbReference>
<proteinExistence type="predicted"/>
<dbReference type="Proteomes" id="UP001139971">
    <property type="component" value="Unassembled WGS sequence"/>
</dbReference>
<name>A0A9X3YR69_9GAMM</name>
<dbReference type="PANTHER" id="PTHR43689:SF8">
    <property type="entry name" value="ALPHA_BETA-HYDROLASES SUPERFAMILY PROTEIN"/>
    <property type="match status" value="1"/>
</dbReference>
<dbReference type="RefSeq" id="WP_263540708.1">
    <property type="nucleotide sequence ID" value="NZ_JAOVZO020000020.1"/>
</dbReference>
<dbReference type="AlphaFoldDB" id="A0A9X3YR69"/>
<dbReference type="InterPro" id="IPR029058">
    <property type="entry name" value="AB_hydrolase_fold"/>
</dbReference>
<reference evidence="2" key="1">
    <citation type="submission" date="2023-02" db="EMBL/GenBank/DDBJ databases">
        <title>Tahibacter soli sp. nov. isolated from soil.</title>
        <authorList>
            <person name="Baek J.H."/>
            <person name="Lee J.K."/>
            <person name="Choi D.G."/>
            <person name="Jeon C.O."/>
        </authorList>
    </citation>
    <scope>NUCLEOTIDE SEQUENCE</scope>
    <source>
        <strain evidence="2">BL</strain>
    </source>
</reference>
<dbReference type="InterPro" id="IPR000073">
    <property type="entry name" value="AB_hydrolase_1"/>
</dbReference>
<dbReference type="GO" id="GO:0016787">
    <property type="term" value="F:hydrolase activity"/>
    <property type="evidence" value="ECO:0007669"/>
    <property type="project" value="UniProtKB-KW"/>
</dbReference>
<accession>A0A9X3YR69</accession>
<protein>
    <submittedName>
        <fullName evidence="2">Alpha/beta hydrolase</fullName>
    </submittedName>
</protein>
<gene>
    <name evidence="2" type="ORF">OD750_023580</name>
</gene>
<keyword evidence="2" id="KW-0378">Hydrolase</keyword>
<evidence type="ECO:0000313" key="2">
    <source>
        <dbReference type="EMBL" id="MDC8015518.1"/>
    </source>
</evidence>
<evidence type="ECO:0000259" key="1">
    <source>
        <dbReference type="Pfam" id="PF00561"/>
    </source>
</evidence>
<dbReference type="PRINTS" id="PR00111">
    <property type="entry name" value="ABHYDROLASE"/>
</dbReference>
<dbReference type="Pfam" id="PF00561">
    <property type="entry name" value="Abhydrolase_1"/>
    <property type="match status" value="1"/>
</dbReference>
<dbReference type="EMBL" id="JAOVZO020000020">
    <property type="protein sequence ID" value="MDC8015518.1"/>
    <property type="molecule type" value="Genomic_DNA"/>
</dbReference>
<dbReference type="PANTHER" id="PTHR43689">
    <property type="entry name" value="HYDROLASE"/>
    <property type="match status" value="1"/>
</dbReference>
<comment type="caution">
    <text evidence="2">The sequence shown here is derived from an EMBL/GenBank/DDBJ whole genome shotgun (WGS) entry which is preliminary data.</text>
</comment>
<feature type="domain" description="AB hydrolase-1" evidence="1">
    <location>
        <begin position="34"/>
        <end position="190"/>
    </location>
</feature>
<sequence>MHLLCEDMRIAAPDGRLFVRRWRDPDADDTADVPIVLLHDSLGCVELWRDFPEQLARATGRTVVAYDRLGFGQSDPHPGTLDAGFVRNEARTSFAALRDALRLDRFVLFGHSVGGGMAVACAAHFADACDALITESAQAFVEDRTVRGILDAKQAFAREGQVDRLRKYHDDKAPWVLSAWIDTWLAPDFAQWNLDDDLRRVRCRVLALHGDLDEYGSVEHPRRIASLAAGPARAVVLEGCGHVPHRERAGVVFETVAEWLAGA</sequence>
<organism evidence="2 3">
    <name type="scientific">Tahibacter soli</name>
    <dbReference type="NCBI Taxonomy" id="2983605"/>
    <lineage>
        <taxon>Bacteria</taxon>
        <taxon>Pseudomonadati</taxon>
        <taxon>Pseudomonadota</taxon>
        <taxon>Gammaproteobacteria</taxon>
        <taxon>Lysobacterales</taxon>
        <taxon>Rhodanobacteraceae</taxon>
        <taxon>Tahibacter</taxon>
    </lineage>
</organism>